<evidence type="ECO:0000256" key="1">
    <source>
        <dbReference type="ARBA" id="ARBA00022679"/>
    </source>
</evidence>
<dbReference type="SUPFAM" id="SSF89796">
    <property type="entry name" value="CoA-transferase family III (CaiB/BaiF)"/>
    <property type="match status" value="1"/>
</dbReference>
<evidence type="ECO:0000313" key="3">
    <source>
        <dbReference type="Proteomes" id="UP001164965"/>
    </source>
</evidence>
<dbReference type="Gene3D" id="3.30.1540.10">
    <property type="entry name" value="formyl-coa transferase, domain 3"/>
    <property type="match status" value="1"/>
</dbReference>
<dbReference type="PANTHER" id="PTHR48207:SF3">
    <property type="entry name" value="SUCCINATE--HYDROXYMETHYLGLUTARATE COA-TRANSFERASE"/>
    <property type="match status" value="1"/>
</dbReference>
<accession>A0ABY6P3J0</accession>
<dbReference type="Gene3D" id="3.40.50.10540">
    <property type="entry name" value="Crotonobetainyl-coa:carnitine coa-transferase, domain 1"/>
    <property type="match status" value="1"/>
</dbReference>
<organism evidence="2 3">
    <name type="scientific">Rhodococcus antarcticus</name>
    <dbReference type="NCBI Taxonomy" id="2987751"/>
    <lineage>
        <taxon>Bacteria</taxon>
        <taxon>Bacillati</taxon>
        <taxon>Actinomycetota</taxon>
        <taxon>Actinomycetes</taxon>
        <taxon>Mycobacteriales</taxon>
        <taxon>Nocardiaceae</taxon>
        <taxon>Rhodococcus</taxon>
    </lineage>
</organism>
<gene>
    <name evidence="2" type="ORF">RHODO2019_07410</name>
</gene>
<proteinExistence type="predicted"/>
<dbReference type="InterPro" id="IPR044855">
    <property type="entry name" value="CoA-Trfase_III_dom3_sf"/>
</dbReference>
<dbReference type="EMBL" id="CP110615">
    <property type="protein sequence ID" value="UZJ26227.1"/>
    <property type="molecule type" value="Genomic_DNA"/>
</dbReference>
<dbReference type="InterPro" id="IPR003673">
    <property type="entry name" value="CoA-Trfase_fam_III"/>
</dbReference>
<protein>
    <submittedName>
        <fullName evidence="2">CoA transferase</fullName>
    </submittedName>
</protein>
<dbReference type="Pfam" id="PF02515">
    <property type="entry name" value="CoA_transf_3"/>
    <property type="match status" value="1"/>
</dbReference>
<keyword evidence="3" id="KW-1185">Reference proteome</keyword>
<name>A0ABY6P3J0_9NOCA</name>
<keyword evidence="1 2" id="KW-0808">Transferase</keyword>
<dbReference type="RefSeq" id="WP_265384331.1">
    <property type="nucleotide sequence ID" value="NZ_CP110615.1"/>
</dbReference>
<dbReference type="PANTHER" id="PTHR48207">
    <property type="entry name" value="SUCCINATE--HYDROXYMETHYLGLUTARATE COA-TRANSFERASE"/>
    <property type="match status" value="1"/>
</dbReference>
<reference evidence="2" key="1">
    <citation type="submission" date="2022-10" db="EMBL/GenBank/DDBJ databases">
        <title>Rhodococcus sp.75.</title>
        <authorList>
            <person name="Sun M."/>
        </authorList>
    </citation>
    <scope>NUCLEOTIDE SEQUENCE</scope>
    <source>
        <strain evidence="2">75</strain>
    </source>
</reference>
<dbReference type="GO" id="GO:0016740">
    <property type="term" value="F:transferase activity"/>
    <property type="evidence" value="ECO:0007669"/>
    <property type="project" value="UniProtKB-KW"/>
</dbReference>
<evidence type="ECO:0000313" key="2">
    <source>
        <dbReference type="EMBL" id="UZJ26227.1"/>
    </source>
</evidence>
<dbReference type="InterPro" id="IPR023606">
    <property type="entry name" value="CoA-Trfase_III_dom_1_sf"/>
</dbReference>
<sequence length="390" mass="40640">MDDTGAGPLAGVLVADFSRVLAGPYATMLLADLGATVVKVEPPRGDDTRNWAPPVRIDAERGDTSTYFLSVNRGKRSIVLDLTDADDRVVAHELARRADVVVENFRTGGMERFGLGYEQVAATNPGVVYASITGFGSRGGAGLPGYDLVVQAVSGLMSTTGAPDGPGYRSGVAVFDVVAGLHADLGIVAALHHRTSTGLGQHVEVNLLSSALSGMVNQTGAVVSAGVVPHRMGNAHPSLFPYEPVDTADGQLVLAVGNDGQFAALCRVLEVPELVADARFTRNADRTVHREALRPLLLQRLRTRTSAQWAPVLTAAGVPCGVVGTVADGLALATELGLDPVVEVGGVPTVRHPVTFSATPAVHHLPPPNLDEHGAELRAWLTPPAAPVDE</sequence>
<dbReference type="InterPro" id="IPR050483">
    <property type="entry name" value="CoA-transferase_III_domain"/>
</dbReference>
<dbReference type="Proteomes" id="UP001164965">
    <property type="component" value="Chromosome"/>
</dbReference>